<organism evidence="10 11">
    <name type="scientific">Thioalkalivibrio denitrificans</name>
    <dbReference type="NCBI Taxonomy" id="108003"/>
    <lineage>
        <taxon>Bacteria</taxon>
        <taxon>Pseudomonadati</taxon>
        <taxon>Pseudomonadota</taxon>
        <taxon>Gammaproteobacteria</taxon>
        <taxon>Chromatiales</taxon>
        <taxon>Ectothiorhodospiraceae</taxon>
        <taxon>Thioalkalivibrio</taxon>
    </lineage>
</organism>
<dbReference type="PANTHER" id="PTHR33908">
    <property type="entry name" value="MANNOSYLTRANSFERASE YKCB-RELATED"/>
    <property type="match status" value="1"/>
</dbReference>
<keyword evidence="7 8" id="KW-0472">Membrane</keyword>
<evidence type="ECO:0000256" key="4">
    <source>
        <dbReference type="ARBA" id="ARBA00022679"/>
    </source>
</evidence>
<evidence type="ECO:0000256" key="1">
    <source>
        <dbReference type="ARBA" id="ARBA00004651"/>
    </source>
</evidence>
<feature type="transmembrane region" description="Helical" evidence="8">
    <location>
        <begin position="314"/>
        <end position="330"/>
    </location>
</feature>
<dbReference type="EMBL" id="MVBK01000080">
    <property type="protein sequence ID" value="OOG23017.1"/>
    <property type="molecule type" value="Genomic_DNA"/>
</dbReference>
<dbReference type="STRING" id="108003.B1C78_12890"/>
<evidence type="ECO:0000256" key="8">
    <source>
        <dbReference type="SAM" id="Phobius"/>
    </source>
</evidence>
<dbReference type="GO" id="GO:0005886">
    <property type="term" value="C:plasma membrane"/>
    <property type="evidence" value="ECO:0007669"/>
    <property type="project" value="UniProtKB-SubCell"/>
</dbReference>
<feature type="transmembrane region" description="Helical" evidence="8">
    <location>
        <begin position="152"/>
        <end position="168"/>
    </location>
</feature>
<dbReference type="GO" id="GO:0009103">
    <property type="term" value="P:lipopolysaccharide biosynthetic process"/>
    <property type="evidence" value="ECO:0007669"/>
    <property type="project" value="UniProtKB-ARBA"/>
</dbReference>
<dbReference type="RefSeq" id="WP_077279565.1">
    <property type="nucleotide sequence ID" value="NZ_MVBK01000080.1"/>
</dbReference>
<evidence type="ECO:0000313" key="10">
    <source>
        <dbReference type="EMBL" id="OOG23017.1"/>
    </source>
</evidence>
<feature type="transmembrane region" description="Helical" evidence="8">
    <location>
        <begin position="127"/>
        <end position="145"/>
    </location>
</feature>
<comment type="subcellular location">
    <subcellularLocation>
        <location evidence="1">Cell membrane</location>
        <topology evidence="1">Multi-pass membrane protein</topology>
    </subcellularLocation>
</comment>
<proteinExistence type="predicted"/>
<feature type="transmembrane region" description="Helical" evidence="8">
    <location>
        <begin position="12"/>
        <end position="30"/>
    </location>
</feature>
<gene>
    <name evidence="10" type="ORF">B1C78_12890</name>
</gene>
<keyword evidence="4 10" id="KW-0808">Transferase</keyword>
<dbReference type="GO" id="GO:0016763">
    <property type="term" value="F:pentosyltransferase activity"/>
    <property type="evidence" value="ECO:0007669"/>
    <property type="project" value="TreeGrafter"/>
</dbReference>
<feature type="transmembrane region" description="Helical" evidence="8">
    <location>
        <begin position="199"/>
        <end position="218"/>
    </location>
</feature>
<keyword evidence="11" id="KW-1185">Reference proteome</keyword>
<dbReference type="Proteomes" id="UP000189462">
    <property type="component" value="Unassembled WGS sequence"/>
</dbReference>
<feature type="domain" description="Glycosyltransferase RgtA/B/C/D-like" evidence="9">
    <location>
        <begin position="55"/>
        <end position="216"/>
    </location>
</feature>
<protein>
    <submittedName>
        <fullName evidence="10">Glycosyltransferase</fullName>
    </submittedName>
</protein>
<keyword evidence="3" id="KW-0328">Glycosyltransferase</keyword>
<dbReference type="InterPro" id="IPR050297">
    <property type="entry name" value="LipidA_mod_glycosyltrf_83"/>
</dbReference>
<evidence type="ECO:0000256" key="2">
    <source>
        <dbReference type="ARBA" id="ARBA00022475"/>
    </source>
</evidence>
<feature type="transmembrane region" description="Helical" evidence="8">
    <location>
        <begin position="69"/>
        <end position="91"/>
    </location>
</feature>
<accession>A0A1V3ND41</accession>
<comment type="caution">
    <text evidence="10">The sequence shown here is derived from an EMBL/GenBank/DDBJ whole genome shotgun (WGS) entry which is preliminary data.</text>
</comment>
<dbReference type="InterPro" id="IPR038731">
    <property type="entry name" value="RgtA/B/C-like"/>
</dbReference>
<keyword evidence="6 8" id="KW-1133">Transmembrane helix</keyword>
<dbReference type="Pfam" id="PF13231">
    <property type="entry name" value="PMT_2"/>
    <property type="match status" value="1"/>
</dbReference>
<feature type="transmembrane region" description="Helical" evidence="8">
    <location>
        <begin position="174"/>
        <end position="192"/>
    </location>
</feature>
<name>A0A1V3ND41_9GAMM</name>
<evidence type="ECO:0000256" key="5">
    <source>
        <dbReference type="ARBA" id="ARBA00022692"/>
    </source>
</evidence>
<reference evidence="10 11" key="1">
    <citation type="submission" date="2017-02" db="EMBL/GenBank/DDBJ databases">
        <title>Genomic diversity within the haloalkaliphilic genus Thioalkalivibrio.</title>
        <authorList>
            <person name="Ahn A.-C."/>
            <person name="Meier-Kolthoff J."/>
            <person name="Overmars L."/>
            <person name="Richter M."/>
            <person name="Woyke T."/>
            <person name="Sorokin D.Y."/>
            <person name="Muyzer G."/>
        </authorList>
    </citation>
    <scope>NUCLEOTIDE SEQUENCE [LARGE SCALE GENOMIC DNA]</scope>
    <source>
        <strain evidence="10 11">ALJD</strain>
    </source>
</reference>
<feature type="transmembrane region" description="Helical" evidence="8">
    <location>
        <begin position="103"/>
        <end position="121"/>
    </location>
</feature>
<evidence type="ECO:0000256" key="3">
    <source>
        <dbReference type="ARBA" id="ARBA00022676"/>
    </source>
</evidence>
<feature type="transmembrane region" description="Helical" evidence="8">
    <location>
        <begin position="290"/>
        <end position="308"/>
    </location>
</feature>
<sequence length="494" mass="54734">MRADATPLERWLIPGLLGYFALQILVRATGSPVLDLDEAEQVVVTQWWLAGYSGQPPLYAWLQKLAFEVFGMNLLAIALLKNSLLFLTYLFTYLSARRLLRDGNLAVLATLSLLLIPQVVWESQRDLSHSVIVTTVAAASFYVLLRWLERPSIGHYLLVGLVFGLGILSKYNYAVFAAAAGCVLLTMPLGRVRLFSPRILLSAAVAAVVLAPHALWFWDSVQFGTRAMGKLEFGDGLWPWSGFGSLALAVLGFLTPLWLVLLAVFRRDFLAAFRWRRAEAAPGGFPPGRYLLFALALLAAMVLILGAAHFKDRWMLPILLLFPLYVFAALRPGAVTPARLRVFVTVCLVMPVLALLVMAGRVHEWPMLDGHHRYSYPYGELTAEIRNMGFERGLIVADRAFIAGNLRFRLPDSRVMYPGVTGDPLVCGPGEDLLVVWDADRNDEPPRHLRDWLSTHLDLDIAGADLTILQTDVQGAALGVVLMSAQEASLEQRC</sequence>
<dbReference type="OrthoDB" id="9153955at2"/>
<feature type="transmembrane region" description="Helical" evidence="8">
    <location>
        <begin position="238"/>
        <end position="265"/>
    </location>
</feature>
<feature type="transmembrane region" description="Helical" evidence="8">
    <location>
        <begin position="342"/>
        <end position="360"/>
    </location>
</feature>
<keyword evidence="5 8" id="KW-0812">Transmembrane</keyword>
<evidence type="ECO:0000259" key="9">
    <source>
        <dbReference type="Pfam" id="PF13231"/>
    </source>
</evidence>
<evidence type="ECO:0000313" key="11">
    <source>
        <dbReference type="Proteomes" id="UP000189462"/>
    </source>
</evidence>
<keyword evidence="2" id="KW-1003">Cell membrane</keyword>
<dbReference type="AlphaFoldDB" id="A0A1V3ND41"/>
<evidence type="ECO:0000256" key="7">
    <source>
        <dbReference type="ARBA" id="ARBA00023136"/>
    </source>
</evidence>
<evidence type="ECO:0000256" key="6">
    <source>
        <dbReference type="ARBA" id="ARBA00022989"/>
    </source>
</evidence>
<dbReference type="PANTHER" id="PTHR33908:SF11">
    <property type="entry name" value="MEMBRANE PROTEIN"/>
    <property type="match status" value="1"/>
</dbReference>